<evidence type="ECO:0000256" key="2">
    <source>
        <dbReference type="SAM" id="Phobius"/>
    </source>
</evidence>
<feature type="transmembrane region" description="Helical" evidence="2">
    <location>
        <begin position="533"/>
        <end position="554"/>
    </location>
</feature>
<name>A0A402A396_9CHLR</name>
<feature type="transmembrane region" description="Helical" evidence="2">
    <location>
        <begin position="74"/>
        <end position="93"/>
    </location>
</feature>
<feature type="region of interest" description="Disordered" evidence="1">
    <location>
        <begin position="1"/>
        <end position="52"/>
    </location>
</feature>
<feature type="transmembrane region" description="Helical" evidence="2">
    <location>
        <begin position="315"/>
        <end position="338"/>
    </location>
</feature>
<organism evidence="3 4">
    <name type="scientific">Tengunoibacter tsumagoiensis</name>
    <dbReference type="NCBI Taxonomy" id="2014871"/>
    <lineage>
        <taxon>Bacteria</taxon>
        <taxon>Bacillati</taxon>
        <taxon>Chloroflexota</taxon>
        <taxon>Ktedonobacteria</taxon>
        <taxon>Ktedonobacterales</taxon>
        <taxon>Dictyobacteraceae</taxon>
        <taxon>Tengunoibacter</taxon>
    </lineage>
</organism>
<comment type="caution">
    <text evidence="3">The sequence shown here is derived from an EMBL/GenBank/DDBJ whole genome shotgun (WGS) entry which is preliminary data.</text>
</comment>
<proteinExistence type="predicted"/>
<dbReference type="EMBL" id="BIFR01000001">
    <property type="protein sequence ID" value="GCE13627.1"/>
    <property type="molecule type" value="Genomic_DNA"/>
</dbReference>
<evidence type="ECO:0000313" key="4">
    <source>
        <dbReference type="Proteomes" id="UP000287352"/>
    </source>
</evidence>
<dbReference type="RefSeq" id="WP_245994129.1">
    <property type="nucleotide sequence ID" value="NZ_BIFR01000001.1"/>
</dbReference>
<keyword evidence="4" id="KW-1185">Reference proteome</keyword>
<evidence type="ECO:0000256" key="1">
    <source>
        <dbReference type="SAM" id="MobiDB-lite"/>
    </source>
</evidence>
<dbReference type="AlphaFoldDB" id="A0A402A396"/>
<keyword evidence="2" id="KW-1133">Transmembrane helix</keyword>
<protein>
    <submittedName>
        <fullName evidence="3">Uncharacterized protein</fullName>
    </submittedName>
</protein>
<feature type="compositionally biased region" description="Polar residues" evidence="1">
    <location>
        <begin position="7"/>
        <end position="52"/>
    </location>
</feature>
<accession>A0A402A396</accession>
<reference evidence="4" key="1">
    <citation type="submission" date="2018-12" db="EMBL/GenBank/DDBJ databases">
        <title>Tengunoibacter tsumagoiensis gen. nov., sp. nov., Dictyobacter kobayashii sp. nov., D. alpinus sp. nov., and D. joshuensis sp. nov. and description of Dictyobacteraceae fam. nov. within the order Ktedonobacterales isolated from Tengu-no-mugimeshi.</title>
        <authorList>
            <person name="Wang C.M."/>
            <person name="Zheng Y."/>
            <person name="Sakai Y."/>
            <person name="Toyoda A."/>
            <person name="Minakuchi Y."/>
            <person name="Abe K."/>
            <person name="Yokota A."/>
            <person name="Yabe S."/>
        </authorList>
    </citation>
    <scope>NUCLEOTIDE SEQUENCE [LARGE SCALE GENOMIC DNA]</scope>
    <source>
        <strain evidence="4">Uno3</strain>
    </source>
</reference>
<keyword evidence="2" id="KW-0472">Membrane</keyword>
<dbReference type="Proteomes" id="UP000287352">
    <property type="component" value="Unassembled WGS sequence"/>
</dbReference>
<gene>
    <name evidence="3" type="ORF">KTT_34860</name>
</gene>
<keyword evidence="2" id="KW-0812">Transmembrane</keyword>
<feature type="transmembrane region" description="Helical" evidence="2">
    <location>
        <begin position="350"/>
        <end position="370"/>
    </location>
</feature>
<evidence type="ECO:0000313" key="3">
    <source>
        <dbReference type="EMBL" id="GCE13627.1"/>
    </source>
</evidence>
<sequence>MAGRQGSVATPTPKQAPNSTPTIHTTSYYTPSSAAPSGSGVQKQQSPSATQNGALKAAASRVWLAARKTLRGQFISLAALTLLLSLLLALYSWQSLTRASNDLETIASGSVPSVDAAQTMGQYINDIDAKVADFLATGSLTTQEPCSLVTAHGSTVIGQLTVHDCDQHNIDAEIVMTNQQLFNAIHNASYPGERTATERITVGLEEYVGDWTVIQQEYAAAASKNDPNDPHLSKAYATYLHANAILQTKIHHTPQFVEDFASLPSCSIGADQHLADPKEWAFGGIESNVECLSSINNEHLQQAYGDSQNFLTMTFWVSLLFCLTFGTLLLFVVLRLMFMNHRVLNPGLTPALLICVVISLLLLATMGNLMGQPASADALQHGAYQQLVQDDYASVYAATRLKRIGTQANADESRWLIALAFKDQEQINKWDADWQANVKQIETLKQAAHNNRTWNEEDQPLSAMDQQWQAYKSIDVRIRAVAGGGDLNGAETLSTGESNTDFSGFSDAVSALSKANYDHYNQTLADTRSAINLYLWLTVLLFPLTGLLTVWGVLQRLKDF</sequence>